<protein>
    <recommendedName>
        <fullName evidence="11">G-protein coupled receptors family 1 profile domain-containing protein</fullName>
    </recommendedName>
</protein>
<evidence type="ECO:0000313" key="13">
    <source>
        <dbReference type="Proteomes" id="UP001152747"/>
    </source>
</evidence>
<evidence type="ECO:0000313" key="12">
    <source>
        <dbReference type="EMBL" id="CAI5455818.1"/>
    </source>
</evidence>
<keyword evidence="5 9" id="KW-0297">G-protein coupled receptor</keyword>
<feature type="transmembrane region" description="Helical" evidence="10">
    <location>
        <begin position="224"/>
        <end position="249"/>
    </location>
</feature>
<keyword evidence="4 10" id="KW-1133">Transmembrane helix</keyword>
<comment type="similarity">
    <text evidence="9">Belongs to the G-protein coupled receptor 1 family.</text>
</comment>
<dbReference type="AlphaFoldDB" id="A0A9P1NCC4"/>
<keyword evidence="6 10" id="KW-0472">Membrane</keyword>
<dbReference type="Gene3D" id="1.20.1070.10">
    <property type="entry name" value="Rhodopsin 7-helix transmembrane proteins"/>
    <property type="match status" value="1"/>
</dbReference>
<dbReference type="PRINTS" id="PR00237">
    <property type="entry name" value="GPCRRHODOPSN"/>
</dbReference>
<comment type="subcellular location">
    <subcellularLocation>
        <location evidence="1">Cell membrane</location>
        <topology evidence="1">Multi-pass membrane protein</topology>
    </subcellularLocation>
</comment>
<name>A0A9P1NCC4_9PELO</name>
<feature type="transmembrane region" description="Helical" evidence="10">
    <location>
        <begin position="269"/>
        <end position="286"/>
    </location>
</feature>
<dbReference type="PANTHER" id="PTHR24229">
    <property type="entry name" value="NEUROPEPTIDES RECEPTOR"/>
    <property type="match status" value="1"/>
</dbReference>
<keyword evidence="2" id="KW-1003">Cell membrane</keyword>
<reference evidence="12" key="1">
    <citation type="submission" date="2022-11" db="EMBL/GenBank/DDBJ databases">
        <authorList>
            <person name="Kikuchi T."/>
        </authorList>
    </citation>
    <scope>NUCLEOTIDE SEQUENCE</scope>
    <source>
        <strain evidence="12">PS1010</strain>
    </source>
</reference>
<feature type="transmembrane region" description="Helical" evidence="10">
    <location>
        <begin position="136"/>
        <end position="158"/>
    </location>
</feature>
<dbReference type="GO" id="GO:0005886">
    <property type="term" value="C:plasma membrane"/>
    <property type="evidence" value="ECO:0007669"/>
    <property type="project" value="UniProtKB-SubCell"/>
</dbReference>
<feature type="transmembrane region" description="Helical" evidence="10">
    <location>
        <begin position="56"/>
        <end position="76"/>
    </location>
</feature>
<proteinExistence type="inferred from homology"/>
<evidence type="ECO:0000256" key="9">
    <source>
        <dbReference type="RuleBase" id="RU000688"/>
    </source>
</evidence>
<evidence type="ECO:0000256" key="7">
    <source>
        <dbReference type="ARBA" id="ARBA00023170"/>
    </source>
</evidence>
<dbReference type="Pfam" id="PF00001">
    <property type="entry name" value="7tm_1"/>
    <property type="match status" value="1"/>
</dbReference>
<feature type="domain" description="G-protein coupled receptors family 1 profile" evidence="11">
    <location>
        <begin position="36"/>
        <end position="283"/>
    </location>
</feature>
<feature type="transmembrane region" description="Helical" evidence="10">
    <location>
        <begin position="96"/>
        <end position="115"/>
    </location>
</feature>
<evidence type="ECO:0000256" key="2">
    <source>
        <dbReference type="ARBA" id="ARBA00022475"/>
    </source>
</evidence>
<dbReference type="PANTHER" id="PTHR24229:SF40">
    <property type="entry name" value="ALLATOSTATIN C RECEPTOR 1-RELATED"/>
    <property type="match status" value="1"/>
</dbReference>
<dbReference type="SUPFAM" id="SSF81321">
    <property type="entry name" value="Family A G protein-coupled receptor-like"/>
    <property type="match status" value="1"/>
</dbReference>
<keyword evidence="13" id="KW-1185">Reference proteome</keyword>
<evidence type="ECO:0000256" key="10">
    <source>
        <dbReference type="SAM" id="Phobius"/>
    </source>
</evidence>
<dbReference type="EMBL" id="CANHGI010000006">
    <property type="protein sequence ID" value="CAI5455818.1"/>
    <property type="molecule type" value="Genomic_DNA"/>
</dbReference>
<evidence type="ECO:0000259" key="11">
    <source>
        <dbReference type="PROSITE" id="PS50262"/>
    </source>
</evidence>
<evidence type="ECO:0000256" key="1">
    <source>
        <dbReference type="ARBA" id="ARBA00004651"/>
    </source>
</evidence>
<evidence type="ECO:0000256" key="4">
    <source>
        <dbReference type="ARBA" id="ARBA00022989"/>
    </source>
</evidence>
<evidence type="ECO:0000256" key="5">
    <source>
        <dbReference type="ARBA" id="ARBA00023040"/>
    </source>
</evidence>
<comment type="caution">
    <text evidence="12">The sequence shown here is derived from an EMBL/GenBank/DDBJ whole genome shotgun (WGS) entry which is preliminary data.</text>
</comment>
<keyword evidence="3 9" id="KW-0812">Transmembrane</keyword>
<evidence type="ECO:0000256" key="3">
    <source>
        <dbReference type="ARBA" id="ARBA00022692"/>
    </source>
</evidence>
<dbReference type="InterPro" id="IPR000276">
    <property type="entry name" value="GPCR_Rhodpsn"/>
</dbReference>
<feature type="transmembrane region" description="Helical" evidence="10">
    <location>
        <begin position="24"/>
        <end position="47"/>
    </location>
</feature>
<dbReference type="PROSITE" id="PS00237">
    <property type="entry name" value="G_PROTEIN_RECEP_F1_1"/>
    <property type="match status" value="1"/>
</dbReference>
<dbReference type="GO" id="GO:0043005">
    <property type="term" value="C:neuron projection"/>
    <property type="evidence" value="ECO:0007669"/>
    <property type="project" value="TreeGrafter"/>
</dbReference>
<gene>
    <name evidence="12" type="ORF">CAMP_LOCUS18455</name>
</gene>
<evidence type="ECO:0000256" key="8">
    <source>
        <dbReference type="ARBA" id="ARBA00023224"/>
    </source>
</evidence>
<organism evidence="12 13">
    <name type="scientific">Caenorhabditis angaria</name>
    <dbReference type="NCBI Taxonomy" id="860376"/>
    <lineage>
        <taxon>Eukaryota</taxon>
        <taxon>Metazoa</taxon>
        <taxon>Ecdysozoa</taxon>
        <taxon>Nematoda</taxon>
        <taxon>Chromadorea</taxon>
        <taxon>Rhabditida</taxon>
        <taxon>Rhabditina</taxon>
        <taxon>Rhabditomorpha</taxon>
        <taxon>Rhabditoidea</taxon>
        <taxon>Rhabditidae</taxon>
        <taxon>Peloderinae</taxon>
        <taxon>Caenorhabditis</taxon>
    </lineage>
</organism>
<accession>A0A9P1NCC4</accession>
<evidence type="ECO:0000256" key="6">
    <source>
        <dbReference type="ARBA" id="ARBA00023136"/>
    </source>
</evidence>
<dbReference type="GO" id="GO:0004930">
    <property type="term" value="F:G protein-coupled receptor activity"/>
    <property type="evidence" value="ECO:0007669"/>
    <property type="project" value="UniProtKB-KW"/>
</dbReference>
<dbReference type="Proteomes" id="UP001152747">
    <property type="component" value="Unassembled WGS sequence"/>
</dbReference>
<keyword evidence="8 9" id="KW-0807">Transducer</keyword>
<keyword evidence="7 9" id="KW-0675">Receptor</keyword>
<dbReference type="InterPro" id="IPR017452">
    <property type="entry name" value="GPCR_Rhodpsn_7TM"/>
</dbReference>
<dbReference type="PROSITE" id="PS50262">
    <property type="entry name" value="G_PROTEIN_RECEP_F1_2"/>
    <property type="match status" value="1"/>
</dbReference>
<dbReference type="GO" id="GO:0042277">
    <property type="term" value="F:peptide binding"/>
    <property type="evidence" value="ECO:0007669"/>
    <property type="project" value="TreeGrafter"/>
</dbReference>
<sequence length="339" mass="37829">MNVSSEPGYEPSYDITPIRTTANILWSLTAIIGIPANIFVLAAIVYFRDMRTISNIYIFNLAVADLLFLLGVPIVVFSQSANGDWTLGVTMCKSFISGNAVSQFASAVFIAILSFDRFLAVCRPLTSSSLRTPQAAIALSITAWAMVIFETIPLMVFVDVVKINLGHHVKKTCILYLGEQKYLDLSNDSDDEIETVEQNMMMSRRFFISYTFALTATRKKTTKVTIMGLAIVISYTHCLLPFWLVQWFIELNLFSGNPFALVSVSHFAYALQYINSAANPFLYVFLSDSFKKNISKLMNSTRSEKSVTNNLAEQTDSTKLLITRSKESSFVSAQQPPVL</sequence>
<dbReference type="OrthoDB" id="6076970at2759"/>